<dbReference type="Proteomes" id="UP001176941">
    <property type="component" value="Chromosome 30"/>
</dbReference>
<evidence type="ECO:0000256" key="1">
    <source>
        <dbReference type="SAM" id="MobiDB-lite"/>
    </source>
</evidence>
<gene>
    <name evidence="2" type="ORF">MRATA1EN1_LOCUS20353</name>
</gene>
<name>A0ABN8ZGR5_RANTA</name>
<evidence type="ECO:0000313" key="2">
    <source>
        <dbReference type="EMBL" id="CAI9171391.1"/>
    </source>
</evidence>
<protein>
    <submittedName>
        <fullName evidence="2">Uncharacterized protein</fullName>
    </submittedName>
</protein>
<keyword evidence="3" id="KW-1185">Reference proteome</keyword>
<feature type="compositionally biased region" description="Basic and acidic residues" evidence="1">
    <location>
        <begin position="27"/>
        <end position="37"/>
    </location>
</feature>
<feature type="region of interest" description="Disordered" evidence="1">
    <location>
        <begin position="1"/>
        <end position="37"/>
    </location>
</feature>
<accession>A0ABN8ZGR5</accession>
<evidence type="ECO:0000313" key="3">
    <source>
        <dbReference type="Proteomes" id="UP001176941"/>
    </source>
</evidence>
<proteinExistence type="predicted"/>
<organism evidence="2 3">
    <name type="scientific">Rangifer tarandus platyrhynchus</name>
    <name type="common">Svalbard reindeer</name>
    <dbReference type="NCBI Taxonomy" id="3082113"/>
    <lineage>
        <taxon>Eukaryota</taxon>
        <taxon>Metazoa</taxon>
        <taxon>Chordata</taxon>
        <taxon>Craniata</taxon>
        <taxon>Vertebrata</taxon>
        <taxon>Euteleostomi</taxon>
        <taxon>Mammalia</taxon>
        <taxon>Eutheria</taxon>
        <taxon>Laurasiatheria</taxon>
        <taxon>Artiodactyla</taxon>
        <taxon>Ruminantia</taxon>
        <taxon>Pecora</taxon>
        <taxon>Cervidae</taxon>
        <taxon>Odocoileinae</taxon>
        <taxon>Rangifer</taxon>
    </lineage>
</organism>
<reference evidence="2" key="1">
    <citation type="submission" date="2023-04" db="EMBL/GenBank/DDBJ databases">
        <authorList>
            <consortium name="ELIXIR-Norway"/>
        </authorList>
    </citation>
    <scope>NUCLEOTIDE SEQUENCE [LARGE SCALE GENOMIC DNA]</scope>
</reference>
<dbReference type="EMBL" id="OX459966">
    <property type="protein sequence ID" value="CAI9171391.1"/>
    <property type="molecule type" value="Genomic_DNA"/>
</dbReference>
<sequence>MLGVGPLAGTQAAERGNQAEECAVSSEVRRTGGREDKHQKMDLAEQLGRYCCLFGVKHVDDHAFPLKPSVAHELPGSDSYPAVHDGS</sequence>